<evidence type="ECO:0000313" key="13">
    <source>
        <dbReference type="Proteomes" id="UP000232223"/>
    </source>
</evidence>
<dbReference type="InterPro" id="IPR014729">
    <property type="entry name" value="Rossmann-like_a/b/a_fold"/>
</dbReference>
<dbReference type="UniPathway" id="UPA00277">
    <property type="reaction ID" value="UER00407"/>
</dbReference>
<keyword evidence="5 12" id="KW-0808">Transferase</keyword>
<keyword evidence="12" id="KW-0418">Kinase</keyword>
<evidence type="ECO:0000256" key="5">
    <source>
        <dbReference type="ARBA" id="ARBA00022679"/>
    </source>
</evidence>
<evidence type="ECO:0000256" key="9">
    <source>
        <dbReference type="ARBA" id="ARBA00022840"/>
    </source>
</evidence>
<dbReference type="GO" id="GO:0006747">
    <property type="term" value="P:FAD biosynthetic process"/>
    <property type="evidence" value="ECO:0007669"/>
    <property type="project" value="UniProtKB-UniPathway"/>
</dbReference>
<reference evidence="12 13" key="1">
    <citation type="submission" date="2017-11" db="EMBL/GenBank/DDBJ databases">
        <title>Genome sequence of Mesoplasma tabanidae BARC 857 (ATCC 49584).</title>
        <authorList>
            <person name="Lo W.-S."/>
            <person name="Kuo C.-H."/>
        </authorList>
    </citation>
    <scope>NUCLEOTIDE SEQUENCE [LARGE SCALE GENOMIC DNA]</scope>
    <source>
        <strain evidence="12 13">BARC 857</strain>
    </source>
</reference>
<evidence type="ECO:0000256" key="8">
    <source>
        <dbReference type="ARBA" id="ARBA00022827"/>
    </source>
</evidence>
<comment type="pathway">
    <text evidence="1">Cofactor biosynthesis; FAD biosynthesis; FAD from FMN: step 1/1.</text>
</comment>
<evidence type="ECO:0000256" key="3">
    <source>
        <dbReference type="ARBA" id="ARBA00022630"/>
    </source>
</evidence>
<dbReference type="KEGG" id="mtab:MTABA_v1c02970"/>
<dbReference type="OrthoDB" id="9803667at2"/>
<sequence length="181" mass="21215">MKVFRTDINNIIQSQKKSCVTIGMFDAMHKYHKIIINKAQVIAKENNLESIIITFSHKPNKEKYTLLNEEKKINFIEENFKIDKLIILNVDDNLIKTSKEKFVEILKTKLNVIKLVEGSDFRFGFEKAGDVQFLKENFGTENVFIFERDENISTSKIKELVRENKIDQIEDQLEVDTNLLK</sequence>
<organism evidence="12 13">
    <name type="scientific">Mesoplasma tabanidae</name>
    <dbReference type="NCBI Taxonomy" id="219745"/>
    <lineage>
        <taxon>Bacteria</taxon>
        <taxon>Bacillati</taxon>
        <taxon>Mycoplasmatota</taxon>
        <taxon>Mollicutes</taxon>
        <taxon>Entomoplasmatales</taxon>
        <taxon>Entomoplasmataceae</taxon>
        <taxon>Mesoplasma</taxon>
    </lineage>
</organism>
<evidence type="ECO:0000256" key="6">
    <source>
        <dbReference type="ARBA" id="ARBA00022695"/>
    </source>
</evidence>
<comment type="catalytic activity">
    <reaction evidence="10">
        <text>FMN + ATP + H(+) = FAD + diphosphate</text>
        <dbReference type="Rhea" id="RHEA:17237"/>
        <dbReference type="ChEBI" id="CHEBI:15378"/>
        <dbReference type="ChEBI" id="CHEBI:30616"/>
        <dbReference type="ChEBI" id="CHEBI:33019"/>
        <dbReference type="ChEBI" id="CHEBI:57692"/>
        <dbReference type="ChEBI" id="CHEBI:58210"/>
        <dbReference type="EC" id="2.7.7.2"/>
    </reaction>
</comment>
<dbReference type="GO" id="GO:0016301">
    <property type="term" value="F:kinase activity"/>
    <property type="evidence" value="ECO:0007669"/>
    <property type="project" value="UniProtKB-KW"/>
</dbReference>
<accession>A0A2K8P5T3</accession>
<dbReference type="SUPFAM" id="SSF52374">
    <property type="entry name" value="Nucleotidylyl transferase"/>
    <property type="match status" value="1"/>
</dbReference>
<evidence type="ECO:0000256" key="1">
    <source>
        <dbReference type="ARBA" id="ARBA00004726"/>
    </source>
</evidence>
<keyword evidence="13" id="KW-1185">Reference proteome</keyword>
<evidence type="ECO:0000256" key="2">
    <source>
        <dbReference type="ARBA" id="ARBA00012393"/>
    </source>
</evidence>
<keyword evidence="6 12" id="KW-0548">Nucleotidyltransferase</keyword>
<name>A0A2K8P5T3_9MOLU</name>
<evidence type="ECO:0000313" key="12">
    <source>
        <dbReference type="EMBL" id="ATZ21500.1"/>
    </source>
</evidence>
<protein>
    <recommendedName>
        <fullName evidence="2">FAD synthase</fullName>
        <ecNumber evidence="2">2.7.7.2</ecNumber>
    </recommendedName>
</protein>
<keyword evidence="3" id="KW-0285">Flavoprotein</keyword>
<dbReference type="Gene3D" id="3.40.50.620">
    <property type="entry name" value="HUPs"/>
    <property type="match status" value="1"/>
</dbReference>
<dbReference type="Proteomes" id="UP000232223">
    <property type="component" value="Chromosome"/>
</dbReference>
<evidence type="ECO:0000256" key="4">
    <source>
        <dbReference type="ARBA" id="ARBA00022643"/>
    </source>
</evidence>
<keyword evidence="4" id="KW-0288">FMN</keyword>
<dbReference type="GO" id="GO:0005524">
    <property type="term" value="F:ATP binding"/>
    <property type="evidence" value="ECO:0007669"/>
    <property type="project" value="UniProtKB-KW"/>
</dbReference>
<proteinExistence type="predicted"/>
<dbReference type="EMBL" id="CP024969">
    <property type="protein sequence ID" value="ATZ21500.1"/>
    <property type="molecule type" value="Genomic_DNA"/>
</dbReference>
<keyword evidence="7" id="KW-0547">Nucleotide-binding</keyword>
<dbReference type="GO" id="GO:0009231">
    <property type="term" value="P:riboflavin biosynthetic process"/>
    <property type="evidence" value="ECO:0007669"/>
    <property type="project" value="InterPro"/>
</dbReference>
<dbReference type="AlphaFoldDB" id="A0A2K8P5T3"/>
<dbReference type="InterPro" id="IPR015864">
    <property type="entry name" value="FAD_synthase"/>
</dbReference>
<evidence type="ECO:0000259" key="11">
    <source>
        <dbReference type="Pfam" id="PF06574"/>
    </source>
</evidence>
<feature type="domain" description="FAD synthetase" evidence="11">
    <location>
        <begin position="13"/>
        <end position="137"/>
    </location>
</feature>
<dbReference type="Pfam" id="PF06574">
    <property type="entry name" value="FAD_syn"/>
    <property type="match status" value="1"/>
</dbReference>
<gene>
    <name evidence="12" type="primary">ribC</name>
    <name evidence="12" type="ORF">MTABA_v1c02970</name>
</gene>
<keyword evidence="9" id="KW-0067">ATP-binding</keyword>
<dbReference type="EC" id="2.7.7.2" evidence="2"/>
<evidence type="ECO:0000256" key="7">
    <source>
        <dbReference type="ARBA" id="ARBA00022741"/>
    </source>
</evidence>
<dbReference type="GO" id="GO:0003919">
    <property type="term" value="F:FMN adenylyltransferase activity"/>
    <property type="evidence" value="ECO:0007669"/>
    <property type="project" value="UniProtKB-EC"/>
</dbReference>
<evidence type="ECO:0000256" key="10">
    <source>
        <dbReference type="ARBA" id="ARBA00049494"/>
    </source>
</evidence>
<dbReference type="RefSeq" id="WP_100679446.1">
    <property type="nucleotide sequence ID" value="NZ_CP024969.1"/>
</dbReference>
<keyword evidence="8" id="KW-0274">FAD</keyword>